<evidence type="ECO:0000256" key="4">
    <source>
        <dbReference type="PIRSR" id="PIRSR600101-1"/>
    </source>
</evidence>
<evidence type="ECO:0000256" key="5">
    <source>
        <dbReference type="PIRSR" id="PIRSR600101-2"/>
    </source>
</evidence>
<dbReference type="InterPro" id="IPR043137">
    <property type="entry name" value="GGT_ssub_C"/>
</dbReference>
<dbReference type="GO" id="GO:0036374">
    <property type="term" value="F:glutathione hydrolase activity"/>
    <property type="evidence" value="ECO:0007669"/>
    <property type="project" value="UniProtKB-UniRule"/>
</dbReference>
<dbReference type="Gene3D" id="3.60.20.40">
    <property type="match status" value="1"/>
</dbReference>
<organism evidence="7 8">
    <name type="scientific">Caldinitratiruptor microaerophilus</name>
    <dbReference type="NCBI Taxonomy" id="671077"/>
    <lineage>
        <taxon>Bacteria</taxon>
        <taxon>Bacillati</taxon>
        <taxon>Bacillota</taxon>
        <taxon>Clostridia</taxon>
        <taxon>Eubacteriales</taxon>
        <taxon>Symbiobacteriaceae</taxon>
        <taxon>Caldinitratiruptor</taxon>
    </lineage>
</organism>
<comment type="catalytic activity">
    <reaction evidence="3 6">
        <text>an N-terminal (5-L-glutamyl)-[peptide] + an alpha-amino acid = 5-L-glutamyl amino acid + an N-terminal L-alpha-aminoacyl-[peptide]</text>
        <dbReference type="Rhea" id="RHEA:23904"/>
        <dbReference type="Rhea" id="RHEA-COMP:9780"/>
        <dbReference type="Rhea" id="RHEA-COMP:9795"/>
        <dbReference type="ChEBI" id="CHEBI:77644"/>
        <dbReference type="ChEBI" id="CHEBI:78597"/>
        <dbReference type="ChEBI" id="CHEBI:78599"/>
        <dbReference type="ChEBI" id="CHEBI:78608"/>
        <dbReference type="EC" id="2.3.2.2"/>
    </reaction>
</comment>
<evidence type="ECO:0000313" key="8">
    <source>
        <dbReference type="Proteomes" id="UP001163687"/>
    </source>
</evidence>
<dbReference type="EMBL" id="AP025628">
    <property type="protein sequence ID" value="BDG61647.1"/>
    <property type="molecule type" value="Genomic_DNA"/>
</dbReference>
<name>A0AA35CPJ4_9FIRM</name>
<comment type="PTM">
    <text evidence="6">Cleaved by autocatalysis into a large and a small subunit.</text>
</comment>
<dbReference type="NCBIfam" id="TIGR00066">
    <property type="entry name" value="g_glut_trans"/>
    <property type="match status" value="1"/>
</dbReference>
<comment type="pathway">
    <text evidence="6">Sulfur metabolism; glutathione metabolism.</text>
</comment>
<dbReference type="PANTHER" id="PTHR43881:SF1">
    <property type="entry name" value="GAMMA-GLUTAMYLTRANSPEPTIDASE (AFU_ORTHOLOGUE AFUA_4G13580)"/>
    <property type="match status" value="1"/>
</dbReference>
<proteinExistence type="inferred from homology"/>
<keyword evidence="6" id="KW-0317">Glutathione biosynthesis</keyword>
<evidence type="ECO:0000256" key="6">
    <source>
        <dbReference type="RuleBase" id="RU368036"/>
    </source>
</evidence>
<comment type="similarity">
    <text evidence="6">Belongs to the gamma-glutamyltransferase family.</text>
</comment>
<dbReference type="SUPFAM" id="SSF56235">
    <property type="entry name" value="N-terminal nucleophile aminohydrolases (Ntn hydrolases)"/>
    <property type="match status" value="1"/>
</dbReference>
<dbReference type="PANTHER" id="PTHR43881">
    <property type="entry name" value="GAMMA-GLUTAMYLTRANSPEPTIDASE (AFU_ORTHOLOGUE AFUA_4G13580)"/>
    <property type="match status" value="1"/>
</dbReference>
<sequence>MSSRSAAVTGRSPVLAQGGMVASSHPLATLAGVEVLAAGGNAADAAVAAAAVTWVTLPMMCGPGGDAFILVYEARSGKLTGIGGSGIVGAMATREYFVERGYRTMPLDGAPAVSVPGAVDALEQLSRRFGTKGWDELFAAAIRYAEEGFPVSAKLAEWFREGAPRIAGDPESARIYLREGRPPQHGEILVQPDLGRTLRILARGGAERFYRGDLGEAIARFMAERGGLFTADDLAAHRSDVYTPISTTYRGYEIHQTAPPSQGLIHLEAMNIVEGFDLGALGPDSDLAQHLMVEAKRLAFADRLRYAGDPRLVPFPLREILSKEHAARQRSRIDPDRALAGDLAGHAEGDTTYLCAVDRDGNAVSLIHSLSMLFGAGVTVPGTGILLNNRAGRGFTLEEGHPNCIAPGKRTMHTLNCYIVTRGGRPVIVGGTPGGDGQPQWNMQVLVNLIDFGMDPQEAVEAPRWTHTPGTDPATLGDPVTLAMESRFPASVVEGLRRRGHPVQVIGPYAAGGSAQVIRIDHERGVLWGGSDPRADGCALGR</sequence>
<dbReference type="RefSeq" id="WP_264842282.1">
    <property type="nucleotide sequence ID" value="NZ_AP025628.1"/>
</dbReference>
<dbReference type="AlphaFoldDB" id="A0AA35CPJ4"/>
<dbReference type="GO" id="GO:0103068">
    <property type="term" value="F:leukotriene C4 gamma-glutamyl transferase activity"/>
    <property type="evidence" value="ECO:0007669"/>
    <property type="project" value="UniProtKB-EC"/>
</dbReference>
<keyword evidence="6" id="KW-0808">Transferase</keyword>
<keyword evidence="8" id="KW-1185">Reference proteome</keyword>
<dbReference type="InterPro" id="IPR052896">
    <property type="entry name" value="GGT-like_enzyme"/>
</dbReference>
<evidence type="ECO:0000256" key="1">
    <source>
        <dbReference type="ARBA" id="ARBA00001049"/>
    </source>
</evidence>
<keyword evidence="6" id="KW-0865">Zymogen</keyword>
<dbReference type="InterPro" id="IPR000101">
    <property type="entry name" value="GGT_peptidase"/>
</dbReference>
<dbReference type="EC" id="3.4.19.13" evidence="6"/>
<comment type="catalytic activity">
    <reaction evidence="1 6">
        <text>an S-substituted glutathione + H2O = an S-substituted L-cysteinylglycine + L-glutamate</text>
        <dbReference type="Rhea" id="RHEA:59468"/>
        <dbReference type="ChEBI" id="CHEBI:15377"/>
        <dbReference type="ChEBI" id="CHEBI:29985"/>
        <dbReference type="ChEBI" id="CHEBI:90779"/>
        <dbReference type="ChEBI" id="CHEBI:143103"/>
        <dbReference type="EC" id="3.4.19.13"/>
    </reaction>
</comment>
<evidence type="ECO:0000256" key="3">
    <source>
        <dbReference type="ARBA" id="ARBA00047417"/>
    </source>
</evidence>
<keyword evidence="6" id="KW-0012">Acyltransferase</keyword>
<reference evidence="7" key="1">
    <citation type="submission" date="2022-03" db="EMBL/GenBank/DDBJ databases">
        <title>Complete genome sequence of Caldinitratiruptor microaerophilus.</title>
        <authorList>
            <person name="Mukaiyama R."/>
            <person name="Nishiyama T."/>
            <person name="Ueda K."/>
        </authorList>
    </citation>
    <scope>NUCLEOTIDE SEQUENCE</scope>
    <source>
        <strain evidence="7">JCM 16183</strain>
    </source>
</reference>
<dbReference type="GO" id="GO:0006750">
    <property type="term" value="P:glutathione biosynthetic process"/>
    <property type="evidence" value="ECO:0007669"/>
    <property type="project" value="UniProtKB-KW"/>
</dbReference>
<dbReference type="InterPro" id="IPR029055">
    <property type="entry name" value="Ntn_hydrolases_N"/>
</dbReference>
<dbReference type="Pfam" id="PF01019">
    <property type="entry name" value="G_glu_transpept"/>
    <property type="match status" value="1"/>
</dbReference>
<dbReference type="EC" id="2.3.2.2" evidence="6"/>
<dbReference type="InterPro" id="IPR043138">
    <property type="entry name" value="GGT_lsub"/>
</dbReference>
<gene>
    <name evidence="7" type="ORF">caldi_27370</name>
</gene>
<dbReference type="Proteomes" id="UP001163687">
    <property type="component" value="Chromosome"/>
</dbReference>
<dbReference type="Gene3D" id="1.10.246.130">
    <property type="match status" value="1"/>
</dbReference>
<protein>
    <recommendedName>
        <fullName evidence="6">Glutathione hydrolase proenzyme</fullName>
        <ecNumber evidence="6">2.3.2.2</ecNumber>
        <ecNumber evidence="6">3.4.19.13</ecNumber>
    </recommendedName>
    <component>
        <recommendedName>
            <fullName evidence="6">Glutathione hydrolase large chain</fullName>
        </recommendedName>
    </component>
    <component>
        <recommendedName>
            <fullName evidence="6">Glutathione hydrolase small chain</fullName>
        </recommendedName>
    </component>
</protein>
<keyword evidence="6" id="KW-0378">Hydrolase</keyword>
<dbReference type="GO" id="GO:0006751">
    <property type="term" value="P:glutathione catabolic process"/>
    <property type="evidence" value="ECO:0007669"/>
    <property type="project" value="UniProtKB-UniRule"/>
</dbReference>
<dbReference type="PRINTS" id="PR01210">
    <property type="entry name" value="GGTRANSPTASE"/>
</dbReference>
<comment type="catalytic activity">
    <reaction evidence="2 6">
        <text>glutathione + H2O = L-cysteinylglycine + L-glutamate</text>
        <dbReference type="Rhea" id="RHEA:28807"/>
        <dbReference type="ChEBI" id="CHEBI:15377"/>
        <dbReference type="ChEBI" id="CHEBI:29985"/>
        <dbReference type="ChEBI" id="CHEBI:57925"/>
        <dbReference type="ChEBI" id="CHEBI:61694"/>
        <dbReference type="EC" id="3.4.19.13"/>
    </reaction>
</comment>
<evidence type="ECO:0000313" key="7">
    <source>
        <dbReference type="EMBL" id="BDG61647.1"/>
    </source>
</evidence>
<dbReference type="KEGG" id="cmic:caldi_27370"/>
<evidence type="ECO:0000256" key="2">
    <source>
        <dbReference type="ARBA" id="ARBA00001089"/>
    </source>
</evidence>
<feature type="binding site" evidence="5">
    <location>
        <position position="435"/>
    </location>
    <ligand>
        <name>L-glutamate</name>
        <dbReference type="ChEBI" id="CHEBI:29985"/>
    </ligand>
</feature>
<feature type="active site" description="Nucleophile" evidence="4">
    <location>
        <position position="351"/>
    </location>
</feature>
<comment type="subunit">
    <text evidence="6">This enzyme consists of two polypeptide chains, which are synthesized in precursor form from a single polypeptide.</text>
</comment>
<accession>A0AA35CPJ4</accession>